<reference evidence="1 2" key="1">
    <citation type="journal article" date="2010" name="Science">
        <title>Genomic comparison of the ants Camponotus floridanus and Harpegnathos saltator.</title>
        <authorList>
            <person name="Bonasio R."/>
            <person name="Zhang G."/>
            <person name="Ye C."/>
            <person name="Mutti N.S."/>
            <person name="Fang X."/>
            <person name="Qin N."/>
            <person name="Donahue G."/>
            <person name="Yang P."/>
            <person name="Li Q."/>
            <person name="Li C."/>
            <person name="Zhang P."/>
            <person name="Huang Z."/>
            <person name="Berger S.L."/>
            <person name="Reinberg D."/>
            <person name="Wang J."/>
            <person name="Liebig J."/>
        </authorList>
    </citation>
    <scope>NUCLEOTIDE SEQUENCE [LARGE SCALE GENOMIC DNA]</scope>
    <source>
        <strain evidence="2">C129</strain>
    </source>
</reference>
<gene>
    <name evidence="1" type="ORF">EAG_06931</name>
</gene>
<dbReference type="STRING" id="104421.E2APC8"/>
<evidence type="ECO:0000313" key="1">
    <source>
        <dbReference type="EMBL" id="EFN64702.1"/>
    </source>
</evidence>
<evidence type="ECO:0008006" key="3">
    <source>
        <dbReference type="Google" id="ProtNLM"/>
    </source>
</evidence>
<keyword evidence="2" id="KW-1185">Reference proteome</keyword>
<dbReference type="Proteomes" id="UP000000311">
    <property type="component" value="Unassembled WGS sequence"/>
</dbReference>
<proteinExistence type="predicted"/>
<dbReference type="EMBL" id="GL441512">
    <property type="protein sequence ID" value="EFN64702.1"/>
    <property type="molecule type" value="Genomic_DNA"/>
</dbReference>
<dbReference type="AlphaFoldDB" id="E2APC8"/>
<sequence length="451" mass="51658">MDSTPLRDALLIALPLVFEAQLPTKLESDNIVNLIWSLRYVNENNINNAEIKDIIFKSLWKYENDLDVQTACIIFYNLCSIYVLSPIAFELLSKVQKILIANAKNLYIEEVIKILEKLIFVTTMNKNHGYKFYNETLVDACVNSALSSNINFNSGIHLLKLLNDLNYAHIPFLEYLAAKCFQDPNLLKDASFFKVSIFLEGLNNADYKPVFWDIIRDAIFASEVENKFFRKSMIKFALLLTALDCYNPNLLKKVFSENIKIRIDKRKNIYAKEILLLYQSVKTLYPTYDGPLPSQEILEYAFNISPTFPKYSIKAALELALGGPQYICNNLRTKLGHHIDHVVVMRKGGYPVAINTVMSNETNTIYIEDIPTPSESQIILIFNLPDTAYAVNSQRLKSTWLLRIKSAEELTKSNTIAINSTSWAKLFEHEKVPYLMQAIRLKCEDLSDSVN</sequence>
<name>E2APC8_CAMFO</name>
<dbReference type="OMA" id="FEIRMDS"/>
<dbReference type="InParanoid" id="E2APC8"/>
<organism evidence="2">
    <name type="scientific">Camponotus floridanus</name>
    <name type="common">Florida carpenter ant</name>
    <dbReference type="NCBI Taxonomy" id="104421"/>
    <lineage>
        <taxon>Eukaryota</taxon>
        <taxon>Metazoa</taxon>
        <taxon>Ecdysozoa</taxon>
        <taxon>Arthropoda</taxon>
        <taxon>Hexapoda</taxon>
        <taxon>Insecta</taxon>
        <taxon>Pterygota</taxon>
        <taxon>Neoptera</taxon>
        <taxon>Endopterygota</taxon>
        <taxon>Hymenoptera</taxon>
        <taxon>Apocrita</taxon>
        <taxon>Aculeata</taxon>
        <taxon>Formicoidea</taxon>
        <taxon>Formicidae</taxon>
        <taxon>Formicinae</taxon>
        <taxon>Camponotus</taxon>
    </lineage>
</organism>
<protein>
    <recommendedName>
        <fullName evidence="3">RAP domain-containing protein</fullName>
    </recommendedName>
</protein>
<accession>E2APC8</accession>
<evidence type="ECO:0000313" key="2">
    <source>
        <dbReference type="Proteomes" id="UP000000311"/>
    </source>
</evidence>
<dbReference type="OrthoDB" id="443524at2759"/>